<dbReference type="EnsemblPlants" id="AES89243">
    <property type="protein sequence ID" value="AES89243"/>
    <property type="gene ID" value="MTR_4g071580"/>
</dbReference>
<protein>
    <submittedName>
        <fullName evidence="1 2">Uncharacterized protein</fullName>
    </submittedName>
</protein>
<gene>
    <name evidence="1" type="ordered locus">MTR_4g071580</name>
</gene>
<dbReference type="PaxDb" id="3880-AES89243"/>
<organism evidence="1 3">
    <name type="scientific">Medicago truncatula</name>
    <name type="common">Barrel medic</name>
    <name type="synonym">Medicago tribuloides</name>
    <dbReference type="NCBI Taxonomy" id="3880"/>
    <lineage>
        <taxon>Eukaryota</taxon>
        <taxon>Viridiplantae</taxon>
        <taxon>Streptophyta</taxon>
        <taxon>Embryophyta</taxon>
        <taxon>Tracheophyta</taxon>
        <taxon>Spermatophyta</taxon>
        <taxon>Magnoliopsida</taxon>
        <taxon>eudicotyledons</taxon>
        <taxon>Gunneridae</taxon>
        <taxon>Pentapetalae</taxon>
        <taxon>rosids</taxon>
        <taxon>fabids</taxon>
        <taxon>Fabales</taxon>
        <taxon>Fabaceae</taxon>
        <taxon>Papilionoideae</taxon>
        <taxon>50 kb inversion clade</taxon>
        <taxon>NPAAA clade</taxon>
        <taxon>Hologalegina</taxon>
        <taxon>IRL clade</taxon>
        <taxon>Trifolieae</taxon>
        <taxon>Medicago</taxon>
    </lineage>
</organism>
<dbReference type="HOGENOM" id="CLU_2609651_0_0_1"/>
<dbReference type="EMBL" id="CM001220">
    <property type="protein sequence ID" value="AES89243.1"/>
    <property type="molecule type" value="Genomic_DNA"/>
</dbReference>
<keyword evidence="3" id="KW-1185">Reference proteome</keyword>
<dbReference type="AlphaFoldDB" id="G7JJU0"/>
<evidence type="ECO:0000313" key="1">
    <source>
        <dbReference type="EMBL" id="AES89243.1"/>
    </source>
</evidence>
<evidence type="ECO:0000313" key="2">
    <source>
        <dbReference type="EnsemblPlants" id="AES89243"/>
    </source>
</evidence>
<proteinExistence type="predicted"/>
<reference evidence="2" key="3">
    <citation type="submission" date="2015-04" db="UniProtKB">
        <authorList>
            <consortium name="EnsemblPlants"/>
        </authorList>
    </citation>
    <scope>IDENTIFICATION</scope>
    <source>
        <strain evidence="2">cv. Jemalong A17</strain>
    </source>
</reference>
<sequence length="79" mass="9199">MVNDVEYRCSSTNSDGSVQFIHMKINSDDIRTIFSTYGQYITKGPIKFDGSLVRFFKDIRKSLIPSMTYEEIRAHMDRP</sequence>
<reference evidence="1 3" key="2">
    <citation type="journal article" date="2014" name="BMC Genomics">
        <title>An improved genome release (version Mt4.0) for the model legume Medicago truncatula.</title>
        <authorList>
            <person name="Tang H."/>
            <person name="Krishnakumar V."/>
            <person name="Bidwell S."/>
            <person name="Rosen B."/>
            <person name="Chan A."/>
            <person name="Zhou S."/>
            <person name="Gentzbittel L."/>
            <person name="Childs K.L."/>
            <person name="Yandell M."/>
            <person name="Gundlach H."/>
            <person name="Mayer K.F."/>
            <person name="Schwartz D.C."/>
            <person name="Town C.D."/>
        </authorList>
    </citation>
    <scope>GENOME REANNOTATION</scope>
    <source>
        <strain evidence="2 3">cv. Jemalong A17</strain>
    </source>
</reference>
<dbReference type="Proteomes" id="UP000002051">
    <property type="component" value="Chromosome 4"/>
</dbReference>
<reference evidence="1 3" key="1">
    <citation type="journal article" date="2011" name="Nature">
        <title>The Medicago genome provides insight into the evolution of rhizobial symbioses.</title>
        <authorList>
            <person name="Young N.D."/>
            <person name="Debelle F."/>
            <person name="Oldroyd G.E."/>
            <person name="Geurts R."/>
            <person name="Cannon S.B."/>
            <person name="Udvardi M.K."/>
            <person name="Benedito V.A."/>
            <person name="Mayer K.F."/>
            <person name="Gouzy J."/>
            <person name="Schoof H."/>
            <person name="Van de Peer Y."/>
            <person name="Proost S."/>
            <person name="Cook D.R."/>
            <person name="Meyers B.C."/>
            <person name="Spannagl M."/>
            <person name="Cheung F."/>
            <person name="De Mita S."/>
            <person name="Krishnakumar V."/>
            <person name="Gundlach H."/>
            <person name="Zhou S."/>
            <person name="Mudge J."/>
            <person name="Bharti A.K."/>
            <person name="Murray J.D."/>
            <person name="Naoumkina M.A."/>
            <person name="Rosen B."/>
            <person name="Silverstein K.A."/>
            <person name="Tang H."/>
            <person name="Rombauts S."/>
            <person name="Zhao P.X."/>
            <person name="Zhou P."/>
            <person name="Barbe V."/>
            <person name="Bardou P."/>
            <person name="Bechner M."/>
            <person name="Bellec A."/>
            <person name="Berger A."/>
            <person name="Berges H."/>
            <person name="Bidwell S."/>
            <person name="Bisseling T."/>
            <person name="Choisne N."/>
            <person name="Couloux A."/>
            <person name="Denny R."/>
            <person name="Deshpande S."/>
            <person name="Dai X."/>
            <person name="Doyle J.J."/>
            <person name="Dudez A.M."/>
            <person name="Farmer A.D."/>
            <person name="Fouteau S."/>
            <person name="Franken C."/>
            <person name="Gibelin C."/>
            <person name="Gish J."/>
            <person name="Goldstein S."/>
            <person name="Gonzalez A.J."/>
            <person name="Green P.J."/>
            <person name="Hallab A."/>
            <person name="Hartog M."/>
            <person name="Hua A."/>
            <person name="Humphray S.J."/>
            <person name="Jeong D.H."/>
            <person name="Jing Y."/>
            <person name="Jocker A."/>
            <person name="Kenton S.M."/>
            <person name="Kim D.J."/>
            <person name="Klee K."/>
            <person name="Lai H."/>
            <person name="Lang C."/>
            <person name="Lin S."/>
            <person name="Macmil S.L."/>
            <person name="Magdelenat G."/>
            <person name="Matthews L."/>
            <person name="McCorrison J."/>
            <person name="Monaghan E.L."/>
            <person name="Mun J.H."/>
            <person name="Najar F.Z."/>
            <person name="Nicholson C."/>
            <person name="Noirot C."/>
            <person name="O'Bleness M."/>
            <person name="Paule C.R."/>
            <person name="Poulain J."/>
            <person name="Prion F."/>
            <person name="Qin B."/>
            <person name="Qu C."/>
            <person name="Retzel E.F."/>
            <person name="Riddle C."/>
            <person name="Sallet E."/>
            <person name="Samain S."/>
            <person name="Samson N."/>
            <person name="Sanders I."/>
            <person name="Saurat O."/>
            <person name="Scarpelli C."/>
            <person name="Schiex T."/>
            <person name="Segurens B."/>
            <person name="Severin A.J."/>
            <person name="Sherrier D.J."/>
            <person name="Shi R."/>
            <person name="Sims S."/>
            <person name="Singer S.R."/>
            <person name="Sinharoy S."/>
            <person name="Sterck L."/>
            <person name="Viollet A."/>
            <person name="Wang B.B."/>
            <person name="Wang K."/>
            <person name="Wang M."/>
            <person name="Wang X."/>
            <person name="Warfsmann J."/>
            <person name="Weissenbach J."/>
            <person name="White D.D."/>
            <person name="White J.D."/>
            <person name="Wiley G.B."/>
            <person name="Wincker P."/>
            <person name="Xing Y."/>
            <person name="Yang L."/>
            <person name="Yao Z."/>
            <person name="Ying F."/>
            <person name="Zhai J."/>
            <person name="Zhou L."/>
            <person name="Zuber A."/>
            <person name="Denarie J."/>
            <person name="Dixon R.A."/>
            <person name="May G.D."/>
            <person name="Schwartz D.C."/>
            <person name="Rogers J."/>
            <person name="Quetier F."/>
            <person name="Town C.D."/>
            <person name="Roe B.A."/>
        </authorList>
    </citation>
    <scope>NUCLEOTIDE SEQUENCE [LARGE SCALE GENOMIC DNA]</scope>
    <source>
        <strain evidence="1">A17</strain>
        <strain evidence="2 3">cv. Jemalong A17</strain>
    </source>
</reference>
<accession>G7JJU0</accession>
<evidence type="ECO:0000313" key="3">
    <source>
        <dbReference type="Proteomes" id="UP000002051"/>
    </source>
</evidence>
<name>G7JJU0_MEDTR</name>